<organism evidence="5 6">
    <name type="scientific">Allochromatium warmingii</name>
    <name type="common">Chromatium warmingii</name>
    <dbReference type="NCBI Taxonomy" id="61595"/>
    <lineage>
        <taxon>Bacteria</taxon>
        <taxon>Pseudomonadati</taxon>
        <taxon>Pseudomonadota</taxon>
        <taxon>Gammaproteobacteria</taxon>
        <taxon>Chromatiales</taxon>
        <taxon>Chromatiaceae</taxon>
        <taxon>Allochromatium</taxon>
    </lineage>
</organism>
<dbReference type="Pfam" id="PF00563">
    <property type="entry name" value="EAL"/>
    <property type="match status" value="1"/>
</dbReference>
<feature type="domain" description="EAL" evidence="3">
    <location>
        <begin position="447"/>
        <end position="696"/>
    </location>
</feature>
<dbReference type="SUPFAM" id="SSF52172">
    <property type="entry name" value="CheY-like"/>
    <property type="match status" value="1"/>
</dbReference>
<evidence type="ECO:0000313" key="6">
    <source>
        <dbReference type="Proteomes" id="UP000198672"/>
    </source>
</evidence>
<dbReference type="InterPro" id="IPR000160">
    <property type="entry name" value="GGDEF_dom"/>
</dbReference>
<feature type="modified residue" description="4-aspartylphosphate" evidence="1">
    <location>
        <position position="189"/>
    </location>
</feature>
<feature type="domain" description="GGDEF" evidence="4">
    <location>
        <begin position="300"/>
        <end position="436"/>
    </location>
</feature>
<dbReference type="GO" id="GO:0000160">
    <property type="term" value="P:phosphorelay signal transduction system"/>
    <property type="evidence" value="ECO:0007669"/>
    <property type="project" value="InterPro"/>
</dbReference>
<dbReference type="CDD" id="cd01948">
    <property type="entry name" value="EAL"/>
    <property type="match status" value="1"/>
</dbReference>
<dbReference type="InterPro" id="IPR029787">
    <property type="entry name" value="Nucleotide_cyclase"/>
</dbReference>
<sequence length="698" mass="76975">MNHTPPTGFVYLLSTQAALITALRPLLAAHALQLDACETVEQLIERTTVVAPEVIVLDLALIAATDHLKSVCERILTTTRRRPSLIGLAATAERGEKLLSNRLAARRAGLVSYLSQPVSARRLAQRVLALCGVLEITHYNVLVLVEDPSAGRQLAHLLASVGLKILVVYDPMKLLVRLTAFKPNLLLLDTQFTQVSGFELVAILRDDPEFAALPILFLSDAIEPLQQLWALRTGGDGFVPKSAGREALLAAIEPRLRRSRWFQDRLHLAHRRDNAHGFLPRDVFISYLERLLLQWPAESDKLGLILLDLDASAAHRERLGDGGLEVLLRELEQNIGQHLNINEAATRLGDTRYAVLARRSNPEALQLLANQLHEHLHIVTVPQTAQTAPAASVTLSIGVTRCDPPPEDLPSLLSRAEQAVHSASKAGGDRVHSWSPLIEPGAAVISEAVTKRLIQTALQQDGLRAVFQPILPVDSQGEGCYEAQIRLRTADGEELSPSHFLTVASRAALISPLDRWMLERTWQAMLEQEAAEIAAPRLLVHQHLATLTAPDWFEWLNRHAALVSAFATRTVLQLPSIELQRHHAEARPLVQRLTTLGFRICAANVSGQADEAHQLAALGIRLAKLTLRLGQASDPSVLGQAIQTLREQGIASIVPGVDGPDDLHRVWICRPDWIQGHYLQWPSPDLNFDFKTVMYESH</sequence>
<dbReference type="PROSITE" id="PS50883">
    <property type="entry name" value="EAL"/>
    <property type="match status" value="1"/>
</dbReference>
<evidence type="ECO:0000256" key="1">
    <source>
        <dbReference type="PROSITE-ProRule" id="PRU00169"/>
    </source>
</evidence>
<dbReference type="AlphaFoldDB" id="A0A1H3EP00"/>
<keyword evidence="1" id="KW-0597">Phosphoprotein</keyword>
<evidence type="ECO:0000259" key="3">
    <source>
        <dbReference type="PROSITE" id="PS50883"/>
    </source>
</evidence>
<dbReference type="InterPro" id="IPR043128">
    <property type="entry name" value="Rev_trsase/Diguanyl_cyclase"/>
</dbReference>
<dbReference type="OrthoDB" id="9812260at2"/>
<accession>A0A1H3EP00</accession>
<dbReference type="InterPro" id="IPR001633">
    <property type="entry name" value="EAL_dom"/>
</dbReference>
<dbReference type="InterPro" id="IPR001789">
    <property type="entry name" value="Sig_transdc_resp-reg_receiver"/>
</dbReference>
<protein>
    <submittedName>
        <fullName evidence="5">Diguanylate cyclase (GGDEF) domain-containing protein</fullName>
    </submittedName>
</protein>
<feature type="domain" description="Response regulatory" evidence="2">
    <location>
        <begin position="140"/>
        <end position="256"/>
    </location>
</feature>
<dbReference type="SMART" id="SM00448">
    <property type="entry name" value="REC"/>
    <property type="match status" value="1"/>
</dbReference>
<dbReference type="InterPro" id="IPR011006">
    <property type="entry name" value="CheY-like_superfamily"/>
</dbReference>
<evidence type="ECO:0000259" key="2">
    <source>
        <dbReference type="PROSITE" id="PS50110"/>
    </source>
</evidence>
<dbReference type="Proteomes" id="UP000198672">
    <property type="component" value="Unassembled WGS sequence"/>
</dbReference>
<dbReference type="PANTHER" id="PTHR33121:SF23">
    <property type="entry name" value="CYCLIC DI-GMP PHOSPHODIESTERASE PDEB"/>
    <property type="match status" value="1"/>
</dbReference>
<evidence type="ECO:0000313" key="5">
    <source>
        <dbReference type="EMBL" id="SDX80350.1"/>
    </source>
</evidence>
<dbReference type="Gene3D" id="3.20.20.450">
    <property type="entry name" value="EAL domain"/>
    <property type="match status" value="1"/>
</dbReference>
<proteinExistence type="predicted"/>
<evidence type="ECO:0000259" key="4">
    <source>
        <dbReference type="PROSITE" id="PS50887"/>
    </source>
</evidence>
<reference evidence="6" key="1">
    <citation type="submission" date="2016-10" db="EMBL/GenBank/DDBJ databases">
        <authorList>
            <person name="Varghese N."/>
            <person name="Submissions S."/>
        </authorList>
    </citation>
    <scope>NUCLEOTIDE SEQUENCE [LARGE SCALE GENOMIC DNA]</scope>
    <source>
        <strain evidence="6">DSM 173</strain>
    </source>
</reference>
<name>A0A1H3EP00_ALLWA</name>
<dbReference type="Gene3D" id="3.30.70.270">
    <property type="match status" value="1"/>
</dbReference>
<dbReference type="Pfam" id="PF00990">
    <property type="entry name" value="GGDEF"/>
    <property type="match status" value="1"/>
</dbReference>
<dbReference type="GO" id="GO:0071111">
    <property type="term" value="F:cyclic-guanylate-specific phosphodiesterase activity"/>
    <property type="evidence" value="ECO:0007669"/>
    <property type="project" value="InterPro"/>
</dbReference>
<dbReference type="InterPro" id="IPR035919">
    <property type="entry name" value="EAL_sf"/>
</dbReference>
<keyword evidence="6" id="KW-1185">Reference proteome</keyword>
<gene>
    <name evidence="5" type="ORF">SAMN05421644_11410</name>
</gene>
<dbReference type="PROSITE" id="PS50110">
    <property type="entry name" value="RESPONSE_REGULATORY"/>
    <property type="match status" value="2"/>
</dbReference>
<dbReference type="SMART" id="SM00267">
    <property type="entry name" value="GGDEF"/>
    <property type="match status" value="1"/>
</dbReference>
<dbReference type="SMART" id="SM00052">
    <property type="entry name" value="EAL"/>
    <property type="match status" value="1"/>
</dbReference>
<dbReference type="PROSITE" id="PS50887">
    <property type="entry name" value="GGDEF"/>
    <property type="match status" value="1"/>
</dbReference>
<dbReference type="STRING" id="61595.SAMN05421644_11410"/>
<dbReference type="Gene3D" id="3.40.50.2300">
    <property type="match status" value="1"/>
</dbReference>
<feature type="modified residue" description="4-aspartylphosphate" evidence="1">
    <location>
        <position position="58"/>
    </location>
</feature>
<feature type="domain" description="Response regulatory" evidence="2">
    <location>
        <begin position="9"/>
        <end position="131"/>
    </location>
</feature>
<dbReference type="SUPFAM" id="SSF55073">
    <property type="entry name" value="Nucleotide cyclase"/>
    <property type="match status" value="1"/>
</dbReference>
<dbReference type="PANTHER" id="PTHR33121">
    <property type="entry name" value="CYCLIC DI-GMP PHOSPHODIESTERASE PDEF"/>
    <property type="match status" value="1"/>
</dbReference>
<dbReference type="InterPro" id="IPR050706">
    <property type="entry name" value="Cyclic-di-GMP_PDE-like"/>
</dbReference>
<dbReference type="SUPFAM" id="SSF141868">
    <property type="entry name" value="EAL domain-like"/>
    <property type="match status" value="1"/>
</dbReference>
<dbReference type="Pfam" id="PF00072">
    <property type="entry name" value="Response_reg"/>
    <property type="match status" value="1"/>
</dbReference>
<dbReference type="CDD" id="cd00156">
    <property type="entry name" value="REC"/>
    <property type="match status" value="1"/>
</dbReference>
<dbReference type="RefSeq" id="WP_091333054.1">
    <property type="nucleotide sequence ID" value="NZ_FNOW01000014.1"/>
</dbReference>
<dbReference type="EMBL" id="FNOW01000014">
    <property type="protein sequence ID" value="SDX80350.1"/>
    <property type="molecule type" value="Genomic_DNA"/>
</dbReference>
<dbReference type="NCBIfam" id="TIGR00254">
    <property type="entry name" value="GGDEF"/>
    <property type="match status" value="1"/>
</dbReference>